<evidence type="ECO:0000313" key="2">
    <source>
        <dbReference type="Proteomes" id="UP000783588"/>
    </source>
</evidence>
<reference evidence="1 2" key="1">
    <citation type="submission" date="2021-06" db="EMBL/GenBank/DDBJ databases">
        <authorList>
            <person name="Sun Q."/>
            <person name="Li D."/>
        </authorList>
    </citation>
    <scope>NUCLEOTIDE SEQUENCE [LARGE SCALE GENOMIC DNA]</scope>
    <source>
        <strain evidence="1 2">MSJd-7</strain>
    </source>
</reference>
<proteinExistence type="predicted"/>
<accession>A0ABS6EUS3</accession>
<dbReference type="RefSeq" id="WP_216471034.1">
    <property type="nucleotide sequence ID" value="NZ_JAHLQI010000007.1"/>
</dbReference>
<sequence>MCKGEMDIAAIQAAKTLVEYCKNNTDLCDTCPFYIMDNSEWRGCVLSCDIPEDWEIRT</sequence>
<organism evidence="1 2">
    <name type="scientific">Butyricicoccus intestinisimiae</name>
    <dbReference type="NCBI Taxonomy" id="2841509"/>
    <lineage>
        <taxon>Bacteria</taxon>
        <taxon>Bacillati</taxon>
        <taxon>Bacillota</taxon>
        <taxon>Clostridia</taxon>
        <taxon>Eubacteriales</taxon>
        <taxon>Butyricicoccaceae</taxon>
        <taxon>Butyricicoccus</taxon>
    </lineage>
</organism>
<keyword evidence="2" id="KW-1185">Reference proteome</keyword>
<evidence type="ECO:0000313" key="1">
    <source>
        <dbReference type="EMBL" id="MBU5491322.1"/>
    </source>
</evidence>
<name>A0ABS6EUS3_9FIRM</name>
<gene>
    <name evidence="1" type="ORF">KQI75_11955</name>
</gene>
<comment type="caution">
    <text evidence="1">The sequence shown here is derived from an EMBL/GenBank/DDBJ whole genome shotgun (WGS) entry which is preliminary data.</text>
</comment>
<protein>
    <submittedName>
        <fullName evidence="1">Uncharacterized protein</fullName>
    </submittedName>
</protein>
<dbReference type="EMBL" id="JAHLQI010000007">
    <property type="protein sequence ID" value="MBU5491322.1"/>
    <property type="molecule type" value="Genomic_DNA"/>
</dbReference>
<dbReference type="Proteomes" id="UP000783588">
    <property type="component" value="Unassembled WGS sequence"/>
</dbReference>